<protein>
    <submittedName>
        <fullName evidence="2">Uncharacterized protein</fullName>
    </submittedName>
</protein>
<dbReference type="KEGG" id="fat:DVK85_06145"/>
<dbReference type="RefSeq" id="WP_114677599.1">
    <property type="nucleotide sequence ID" value="NZ_CP031188.1"/>
</dbReference>
<evidence type="ECO:0000313" key="2">
    <source>
        <dbReference type="EMBL" id="AXG73840.1"/>
    </source>
</evidence>
<keyword evidence="3" id="KW-1185">Reference proteome</keyword>
<gene>
    <name evidence="2" type="ORF">DVK85_06145</name>
</gene>
<dbReference type="EMBL" id="CP031188">
    <property type="protein sequence ID" value="AXG73840.1"/>
    <property type="molecule type" value="Genomic_DNA"/>
</dbReference>
<dbReference type="Proteomes" id="UP000253951">
    <property type="component" value="Chromosome"/>
</dbReference>
<reference evidence="2 3" key="1">
    <citation type="submission" date="2018-07" db="EMBL/GenBank/DDBJ databases">
        <title>Complete genome sequence of Flavobacterium arcticum type strain SM1502T.</title>
        <authorList>
            <person name="Li Y."/>
            <person name="Li D.-D."/>
        </authorList>
    </citation>
    <scope>NUCLEOTIDE SEQUENCE [LARGE SCALE GENOMIC DNA]</scope>
    <source>
        <strain evidence="2 3">SM1502</strain>
    </source>
</reference>
<feature type="region of interest" description="Disordered" evidence="1">
    <location>
        <begin position="159"/>
        <end position="193"/>
    </location>
</feature>
<evidence type="ECO:0000313" key="3">
    <source>
        <dbReference type="Proteomes" id="UP000253951"/>
    </source>
</evidence>
<dbReference type="AlphaFoldDB" id="A0A345HB80"/>
<sequence length="239" mass="26621">MSIKFKLLAALLLFIGFTLAEKYYHFDGSKQSSNCTADVASNNATEPESSTEEKNIEIGQKIKRKTYYNYETEDGNSITFSAWGKTNHGACTFSEGSILKDNVCRFTYSYIIQNGQIYAKFSDSDCEGRSTNDRTFYYDESRDIISTVVNGQTFEFAPDGSPHLKRGRRNMESLSTTKYSESDSYESESGYTTGSNGRIYENAACSLCGGTGIEKNHSSMSNEYGRVCPQCDGKGHQGY</sequence>
<proteinExistence type="predicted"/>
<organism evidence="2 3">
    <name type="scientific">Flavobacterium arcticum</name>
    <dbReference type="NCBI Taxonomy" id="1784713"/>
    <lineage>
        <taxon>Bacteria</taxon>
        <taxon>Pseudomonadati</taxon>
        <taxon>Bacteroidota</taxon>
        <taxon>Flavobacteriia</taxon>
        <taxon>Flavobacteriales</taxon>
        <taxon>Flavobacteriaceae</taxon>
        <taxon>Flavobacterium</taxon>
    </lineage>
</organism>
<accession>A0A345HB80</accession>
<name>A0A345HB80_9FLAO</name>
<evidence type="ECO:0000256" key="1">
    <source>
        <dbReference type="SAM" id="MobiDB-lite"/>
    </source>
</evidence>